<dbReference type="SUPFAM" id="SSF56931">
    <property type="entry name" value="Outer membrane phospholipase A (OMPLA)"/>
    <property type="match status" value="1"/>
</dbReference>
<sequence>MRILLGCILALCLSSVAHAADALEKRLKSEEWDSYTPFNLLPHHNNYLMPVTYVDGIRSLIDKDGVIAPADNIEAKFQLSLKTPLWTKIYDGKGYLFFAFTQQAYWQAYNDEVSSPFRETNYEPEFILTLPHYANVNEAASRIISLSLSHQSNGRSGMESRSWNRLKLSWVTSIGNVFINFEPWYRFNERRKTSIDDPKGDDNPDIREYMGWFELSAAYKQGDATWRMMVRHNLRAEQRGALKLSYSIPFNDHLRFYAEAFNGYGESLIDYNRSVSRFGIGFELNDIL</sequence>
<comment type="function">
    <text evidence="20">Hydrolysis of phosphatidylcholine with phospholipase A2 (EC 3.1.1.4) and phospholipase A1 (EC 3.1.1.32) activities.</text>
</comment>
<evidence type="ECO:0000256" key="2">
    <source>
        <dbReference type="ARBA" id="ARBA00001604"/>
    </source>
</evidence>
<evidence type="ECO:0000256" key="14">
    <source>
        <dbReference type="ARBA" id="ARBA00022963"/>
    </source>
</evidence>
<keyword evidence="11 20" id="KW-0732">Signal</keyword>
<dbReference type="InterPro" id="IPR036541">
    <property type="entry name" value="PLipase_A1_sf"/>
</dbReference>
<evidence type="ECO:0000256" key="7">
    <source>
        <dbReference type="ARBA" id="ARBA00021726"/>
    </source>
</evidence>
<protein>
    <recommendedName>
        <fullName evidence="7 20">Phospholipase A1</fullName>
        <ecNumber evidence="5 20">3.1.1.32</ecNumber>
        <ecNumber evidence="6 20">3.1.1.4</ecNumber>
    </recommendedName>
    <alternativeName>
        <fullName evidence="20">Phosphatidylcholine 1-acylhydrolase</fullName>
    </alternativeName>
</protein>
<feature type="binding site" description="in dimeric form" evidence="19">
    <location>
        <position position="160"/>
    </location>
    <ligand>
        <name>Ca(2+)</name>
        <dbReference type="ChEBI" id="CHEBI:29108"/>
        <label>1</label>
    </ligand>
</feature>
<feature type="active site" description="Nucleophile" evidence="18">
    <location>
        <position position="152"/>
    </location>
</feature>
<feature type="active site" description="Proton acceptor" evidence="18">
    <location>
        <position position="150"/>
    </location>
</feature>
<dbReference type="AlphaFoldDB" id="A0A1E7Q234"/>
<dbReference type="GO" id="GO:0016042">
    <property type="term" value="P:lipid catabolic process"/>
    <property type="evidence" value="ECO:0007669"/>
    <property type="project" value="UniProtKB-KW"/>
</dbReference>
<evidence type="ECO:0000256" key="11">
    <source>
        <dbReference type="ARBA" id="ARBA00022729"/>
    </source>
</evidence>
<dbReference type="InterPro" id="IPR003187">
    <property type="entry name" value="PLipase_A1"/>
</dbReference>
<evidence type="ECO:0000256" key="9">
    <source>
        <dbReference type="ARBA" id="ARBA00022692"/>
    </source>
</evidence>
<dbReference type="GO" id="GO:0009279">
    <property type="term" value="C:cell outer membrane"/>
    <property type="evidence" value="ECO:0007669"/>
    <property type="project" value="UniProtKB-SubCell"/>
</dbReference>
<comment type="catalytic activity">
    <reaction evidence="2 20">
        <text>a 1,2-diacyl-sn-glycero-3-phosphocholine + H2O = a 1-acyl-sn-glycero-3-phosphocholine + a fatty acid + H(+)</text>
        <dbReference type="Rhea" id="RHEA:15801"/>
        <dbReference type="ChEBI" id="CHEBI:15377"/>
        <dbReference type="ChEBI" id="CHEBI:15378"/>
        <dbReference type="ChEBI" id="CHEBI:28868"/>
        <dbReference type="ChEBI" id="CHEBI:57643"/>
        <dbReference type="ChEBI" id="CHEBI:58168"/>
        <dbReference type="EC" id="3.1.1.4"/>
    </reaction>
</comment>
<evidence type="ECO:0000256" key="19">
    <source>
        <dbReference type="PIRSR" id="PIRSR603187-2"/>
    </source>
</evidence>
<keyword evidence="12 20" id="KW-0378">Hydrolase</keyword>
<evidence type="ECO:0000256" key="15">
    <source>
        <dbReference type="ARBA" id="ARBA00023098"/>
    </source>
</evidence>
<evidence type="ECO:0000256" key="3">
    <source>
        <dbReference type="ARBA" id="ARBA00010525"/>
    </source>
</evidence>
<evidence type="ECO:0000313" key="22">
    <source>
        <dbReference type="Proteomes" id="UP000242258"/>
    </source>
</evidence>
<feature type="binding site" description="in dimeric form" evidence="19">
    <location>
        <position position="155"/>
    </location>
    <ligand>
        <name>Ca(2+)</name>
        <dbReference type="ChEBI" id="CHEBI:29108"/>
        <label>1</label>
    </ligand>
</feature>
<reference evidence="22" key="1">
    <citation type="submission" date="2016-09" db="EMBL/GenBank/DDBJ databases">
        <authorList>
            <person name="Wan X."/>
            <person name="Hou S."/>
        </authorList>
    </citation>
    <scope>NUCLEOTIDE SEQUENCE [LARGE SCALE GENOMIC DNA]</scope>
    <source>
        <strain evidence="22">KH87</strain>
    </source>
</reference>
<accession>A0A1E7Q234</accession>
<keyword evidence="8" id="KW-1134">Transmembrane beta strand</keyword>
<comment type="catalytic activity">
    <reaction evidence="1 20">
        <text>a 1,2-diacyl-sn-glycero-3-phosphocholine + H2O = a 2-acyl-sn-glycero-3-phosphocholine + a fatty acid + H(+)</text>
        <dbReference type="Rhea" id="RHEA:18689"/>
        <dbReference type="ChEBI" id="CHEBI:15377"/>
        <dbReference type="ChEBI" id="CHEBI:15378"/>
        <dbReference type="ChEBI" id="CHEBI:28868"/>
        <dbReference type="ChEBI" id="CHEBI:57643"/>
        <dbReference type="ChEBI" id="CHEBI:57875"/>
        <dbReference type="EC" id="3.1.1.32"/>
    </reaction>
</comment>
<dbReference type="GO" id="GO:0005509">
    <property type="term" value="F:calcium ion binding"/>
    <property type="evidence" value="ECO:0007669"/>
    <property type="project" value="TreeGrafter"/>
</dbReference>
<dbReference type="EC" id="3.1.1.4" evidence="6 20"/>
<dbReference type="Proteomes" id="UP000242258">
    <property type="component" value="Unassembled WGS sequence"/>
</dbReference>
<keyword evidence="17 20" id="KW-0998">Cell outer membrane</keyword>
<evidence type="ECO:0000256" key="16">
    <source>
        <dbReference type="ARBA" id="ARBA00023136"/>
    </source>
</evidence>
<evidence type="ECO:0000313" key="21">
    <source>
        <dbReference type="EMBL" id="OEY68150.1"/>
    </source>
</evidence>
<evidence type="ECO:0000256" key="4">
    <source>
        <dbReference type="ARBA" id="ARBA00011702"/>
    </source>
</evidence>
<dbReference type="EC" id="3.1.1.32" evidence="5 20"/>
<keyword evidence="15 20" id="KW-0443">Lipid metabolism</keyword>
<feature type="binding site" description="in dimeric form" evidence="19">
    <location>
        <position position="114"/>
    </location>
    <ligand>
        <name>Ca(2+)</name>
        <dbReference type="ChEBI" id="CHEBI:29108"/>
        <label>1</label>
    </ligand>
</feature>
<comment type="cofactor">
    <cofactor evidence="20">
        <name>Ca(2+)</name>
        <dbReference type="ChEBI" id="CHEBI:29108"/>
    </cofactor>
    <text evidence="20">Binds 1 Ca(2+) ion per monomer. In the dimeric form the Ca(2+) is bound by different amino acids with binding of each Ca(2+) shared with ligands coming from each monomer. The Ca(2+) ion may have a role in catalysis.</text>
</comment>
<keyword evidence="13 19" id="KW-0106">Calcium</keyword>
<keyword evidence="10 19" id="KW-0479">Metal-binding</keyword>
<keyword evidence="14 20" id="KW-0442">Lipid degradation</keyword>
<dbReference type="GO" id="GO:0008970">
    <property type="term" value="F:phospholipase A1 activity"/>
    <property type="evidence" value="ECO:0007669"/>
    <property type="project" value="UniProtKB-EC"/>
</dbReference>
<evidence type="ECO:0000256" key="1">
    <source>
        <dbReference type="ARBA" id="ARBA00000111"/>
    </source>
</evidence>
<proteinExistence type="inferred from homology"/>
<evidence type="ECO:0000256" key="8">
    <source>
        <dbReference type="ARBA" id="ARBA00022452"/>
    </source>
</evidence>
<dbReference type="OrthoDB" id="188433at2"/>
<keyword evidence="16" id="KW-0472">Membrane</keyword>
<dbReference type="STRING" id="1628148.BI198_00150"/>
<dbReference type="RefSeq" id="WP_070047718.1">
    <property type="nucleotide sequence ID" value="NZ_CBCSDO010000014.1"/>
</dbReference>
<evidence type="ECO:0000256" key="10">
    <source>
        <dbReference type="ARBA" id="ARBA00022723"/>
    </source>
</evidence>
<dbReference type="Gene3D" id="2.40.230.10">
    <property type="entry name" value="Phospholipase A1"/>
    <property type="match status" value="1"/>
</dbReference>
<evidence type="ECO:0000256" key="5">
    <source>
        <dbReference type="ARBA" id="ARBA00013179"/>
    </source>
</evidence>
<evidence type="ECO:0000256" key="18">
    <source>
        <dbReference type="PIRSR" id="PIRSR603187-1"/>
    </source>
</evidence>
<feature type="signal peptide" evidence="20">
    <location>
        <begin position="1"/>
        <end position="19"/>
    </location>
</feature>
<dbReference type="GO" id="GO:0004623">
    <property type="term" value="F:phospholipase A2 activity"/>
    <property type="evidence" value="ECO:0007669"/>
    <property type="project" value="UniProtKB-EC"/>
</dbReference>
<evidence type="ECO:0000256" key="20">
    <source>
        <dbReference type="RuleBase" id="RU366027"/>
    </source>
</evidence>
<evidence type="ECO:0000256" key="6">
    <source>
        <dbReference type="ARBA" id="ARBA00013278"/>
    </source>
</evidence>
<dbReference type="PANTHER" id="PTHR40457:SF1">
    <property type="entry name" value="PHOSPHOLIPASE A1"/>
    <property type="match status" value="1"/>
</dbReference>
<dbReference type="EMBL" id="MKEK01000001">
    <property type="protein sequence ID" value="OEY68150.1"/>
    <property type="molecule type" value="Genomic_DNA"/>
</dbReference>
<feature type="binding site" description="in dimeric form" evidence="19">
    <location>
        <position position="202"/>
    </location>
    <ligand>
        <name>Ca(2+)</name>
        <dbReference type="ChEBI" id="CHEBI:29108"/>
        <label>1</label>
    </ligand>
</feature>
<dbReference type="PANTHER" id="PTHR40457">
    <property type="entry name" value="PHOSPHOLIPASE A1"/>
    <property type="match status" value="1"/>
</dbReference>
<keyword evidence="9" id="KW-0812">Transmembrane</keyword>
<evidence type="ECO:0000256" key="13">
    <source>
        <dbReference type="ARBA" id="ARBA00022837"/>
    </source>
</evidence>
<dbReference type="PRINTS" id="PR01486">
    <property type="entry name" value="PHPHLIPASEA1"/>
</dbReference>
<evidence type="ECO:0000256" key="17">
    <source>
        <dbReference type="ARBA" id="ARBA00023237"/>
    </source>
</evidence>
<gene>
    <name evidence="21" type="ORF">BI198_00150</name>
</gene>
<name>A0A1E7Q234_9GAMM</name>
<evidence type="ECO:0000256" key="12">
    <source>
        <dbReference type="ARBA" id="ARBA00022801"/>
    </source>
</evidence>
<organism evidence="21 22">
    <name type="scientific">Rheinheimera salexigens</name>
    <dbReference type="NCBI Taxonomy" id="1628148"/>
    <lineage>
        <taxon>Bacteria</taxon>
        <taxon>Pseudomonadati</taxon>
        <taxon>Pseudomonadota</taxon>
        <taxon>Gammaproteobacteria</taxon>
        <taxon>Chromatiales</taxon>
        <taxon>Chromatiaceae</taxon>
        <taxon>Rheinheimera</taxon>
    </lineage>
</organism>
<comment type="caution">
    <text evidence="21">The sequence shown here is derived from an EMBL/GenBank/DDBJ whole genome shotgun (WGS) entry which is preliminary data.</text>
</comment>
<keyword evidence="22" id="KW-1185">Reference proteome</keyword>
<comment type="subcellular location">
    <subcellularLocation>
        <location evidence="20">Cell outer membrane</location>
        <topology evidence="20">Multi-pass membrane protein</topology>
    </subcellularLocation>
    <text evidence="20">One of the very few enzymes located there.</text>
</comment>
<comment type="similarity">
    <text evidence="3 20">Belongs to the phospholipase A1 family.</text>
</comment>
<feature type="chain" id="PRO_5019620967" description="Phospholipase A1" evidence="20">
    <location>
        <begin position="20"/>
        <end position="288"/>
    </location>
</feature>
<comment type="subunit">
    <text evidence="4 20">Homodimer; dimerization is reversible, and the dimeric form is the active one.</text>
</comment>
<dbReference type="Pfam" id="PF02253">
    <property type="entry name" value="PLA1"/>
    <property type="match status" value="1"/>
</dbReference>